<dbReference type="EMBL" id="BMAO01016486">
    <property type="protein sequence ID" value="GFR08966.1"/>
    <property type="molecule type" value="Genomic_DNA"/>
</dbReference>
<dbReference type="AlphaFoldDB" id="A0A8X6LFJ6"/>
<sequence>MNFSSRWKVSCTAGLLSFRTDLWNILTIDRIGRRSRCGGGPGWEVALGCCTVWQFVLASPKVHFGWLRVGEGGSLLPLLFFLGIYSGFWIFGQPRKFAGCSLRIGSIWLITEEFLALLGKMIACALDAPWGARAKLTGVENPWRQGSRCPNPN</sequence>
<keyword evidence="1" id="KW-0472">Membrane</keyword>
<dbReference type="Proteomes" id="UP000887116">
    <property type="component" value="Unassembled WGS sequence"/>
</dbReference>
<evidence type="ECO:0000256" key="1">
    <source>
        <dbReference type="SAM" id="Phobius"/>
    </source>
</evidence>
<gene>
    <name evidence="2" type="ORF">TNCT_486241</name>
</gene>
<feature type="transmembrane region" description="Helical" evidence="1">
    <location>
        <begin position="74"/>
        <end position="92"/>
    </location>
</feature>
<evidence type="ECO:0000313" key="2">
    <source>
        <dbReference type="EMBL" id="GFR08966.1"/>
    </source>
</evidence>
<keyword evidence="1" id="KW-1133">Transmembrane helix</keyword>
<proteinExistence type="predicted"/>
<evidence type="ECO:0000313" key="3">
    <source>
        <dbReference type="Proteomes" id="UP000887116"/>
    </source>
</evidence>
<comment type="caution">
    <text evidence="2">The sequence shown here is derived from an EMBL/GenBank/DDBJ whole genome shotgun (WGS) entry which is preliminary data.</text>
</comment>
<keyword evidence="1" id="KW-0812">Transmembrane</keyword>
<keyword evidence="3" id="KW-1185">Reference proteome</keyword>
<accession>A0A8X6LFJ6</accession>
<reference evidence="2" key="1">
    <citation type="submission" date="2020-07" db="EMBL/GenBank/DDBJ databases">
        <title>Multicomponent nature underlies the extraordinary mechanical properties of spider dragline silk.</title>
        <authorList>
            <person name="Kono N."/>
            <person name="Nakamura H."/>
            <person name="Mori M."/>
            <person name="Yoshida Y."/>
            <person name="Ohtoshi R."/>
            <person name="Malay A.D."/>
            <person name="Moran D.A.P."/>
            <person name="Tomita M."/>
            <person name="Numata K."/>
            <person name="Arakawa K."/>
        </authorList>
    </citation>
    <scope>NUCLEOTIDE SEQUENCE</scope>
</reference>
<name>A0A8X6LFJ6_TRICU</name>
<organism evidence="2 3">
    <name type="scientific">Trichonephila clavata</name>
    <name type="common">Joro spider</name>
    <name type="synonym">Nephila clavata</name>
    <dbReference type="NCBI Taxonomy" id="2740835"/>
    <lineage>
        <taxon>Eukaryota</taxon>
        <taxon>Metazoa</taxon>
        <taxon>Ecdysozoa</taxon>
        <taxon>Arthropoda</taxon>
        <taxon>Chelicerata</taxon>
        <taxon>Arachnida</taxon>
        <taxon>Araneae</taxon>
        <taxon>Araneomorphae</taxon>
        <taxon>Entelegynae</taxon>
        <taxon>Araneoidea</taxon>
        <taxon>Nephilidae</taxon>
        <taxon>Trichonephila</taxon>
    </lineage>
</organism>
<protein>
    <submittedName>
        <fullName evidence="2">Uncharacterized protein</fullName>
    </submittedName>
</protein>